<sequence>MIEQYLERLFTWESLKNTERGVEFELKNRLIEAEFQGVTSAKVDGEPVPPERITLELSESERYQADEISAENPMYLGLAETVQVILDRQRLHLGVHEIELGLQIEGYGVVGFVTDDEIREEDLLDVDPGDYTVDELETLVGAITEPVTLERLLEREQEGKARTTAINCIEARLEVTEPLTKEEMVRAEPTTNAGGTIVGELLVELLESPQRVSVYLTAQALGGATAEEIASKTVFPESVVESTLADFEREGIAERTDDEEETYTVADPISVLQKRQRDLWTALRAAF</sequence>
<dbReference type="AlphaFoldDB" id="A0A1U7EV96"/>
<dbReference type="OrthoDB" id="238651at2157"/>
<name>A0A1U7EV96_NATPD</name>
<dbReference type="EMBL" id="CR936257">
    <property type="protein sequence ID" value="CAI48936.1"/>
    <property type="molecule type" value="Genomic_DNA"/>
</dbReference>
<dbReference type="EnsemblBacteria" id="CAI48936">
    <property type="protein sequence ID" value="CAI48936"/>
    <property type="gene ID" value="NP_1690A"/>
</dbReference>
<reference evidence="2 3" key="1">
    <citation type="journal article" date="2005" name="Genome Res.">
        <title>Living with two extremes: conclusions from the genome sequence of Natronomonas pharaonis.</title>
        <authorList>
            <person name="Falb M."/>
            <person name="Pfeiffer F."/>
            <person name="Palm P."/>
            <person name="Rodewald K."/>
            <person name="Hickmann V."/>
            <person name="Tittor J."/>
            <person name="Oesterhelt D."/>
        </authorList>
    </citation>
    <scope>NUCLEOTIDE SEQUENCE [LARGE SCALE GENOMIC DNA]</scope>
    <source>
        <strain evidence="3">ATCC 35678 / DSM 2160 / CIP 103997 / JCM 8858 / NBRC 14720 / NCIMB 2260 / Gabara</strain>
    </source>
</reference>
<keyword evidence="3" id="KW-1185">Reference proteome</keyword>
<evidence type="ECO:0000313" key="2">
    <source>
        <dbReference type="EMBL" id="CAI48936.1"/>
    </source>
</evidence>
<dbReference type="Proteomes" id="UP000002698">
    <property type="component" value="Chromosome"/>
</dbReference>
<gene>
    <name evidence="2" type="ordered locus">NP_1690A</name>
</gene>
<dbReference type="Pfam" id="PF25653">
    <property type="entry name" value="HMG-CoA_red_N"/>
    <property type="match status" value="1"/>
</dbReference>
<accession>A0A1U7EV96</accession>
<dbReference type="InterPro" id="IPR036388">
    <property type="entry name" value="WH-like_DNA-bd_sf"/>
</dbReference>
<dbReference type="eggNOG" id="arCOG05512">
    <property type="taxonomic scope" value="Archaea"/>
</dbReference>
<protein>
    <recommendedName>
        <fullName evidence="1">Hydroxymethylglutaryl-CoA reductase-like domain-containing protein</fullName>
    </recommendedName>
</protein>
<dbReference type="InterPro" id="IPR057868">
    <property type="entry name" value="HMG-CoA"/>
</dbReference>
<dbReference type="Gene3D" id="1.10.10.10">
    <property type="entry name" value="Winged helix-like DNA-binding domain superfamily/Winged helix DNA-binding domain"/>
    <property type="match status" value="1"/>
</dbReference>
<dbReference type="KEGG" id="nph:NP_1690A"/>
<dbReference type="HOGENOM" id="CLU_968444_0_0_2"/>
<dbReference type="RefSeq" id="WP_011322569.1">
    <property type="nucleotide sequence ID" value="NC_007426.1"/>
</dbReference>
<dbReference type="GeneID" id="3701225"/>
<feature type="domain" description="Hydroxymethylglutaryl-CoA reductase-like" evidence="1">
    <location>
        <begin position="6"/>
        <end position="118"/>
    </location>
</feature>
<proteinExistence type="predicted"/>
<dbReference type="STRING" id="348780.NP_1690A"/>
<organism evidence="2 3">
    <name type="scientific">Natronomonas pharaonis (strain ATCC 35678 / DSM 2160 / CIP 103997 / JCM 8858 / NBRC 14720 / NCIMB 2260 / Gabara)</name>
    <name type="common">Halobacterium pharaonis</name>
    <dbReference type="NCBI Taxonomy" id="348780"/>
    <lineage>
        <taxon>Archaea</taxon>
        <taxon>Methanobacteriati</taxon>
        <taxon>Methanobacteriota</taxon>
        <taxon>Stenosarchaea group</taxon>
        <taxon>Halobacteria</taxon>
        <taxon>Halobacteriales</taxon>
        <taxon>Natronomonadaceae</taxon>
        <taxon>Natronomonas</taxon>
    </lineage>
</organism>
<evidence type="ECO:0000259" key="1">
    <source>
        <dbReference type="Pfam" id="PF25653"/>
    </source>
</evidence>
<evidence type="ECO:0000313" key="3">
    <source>
        <dbReference type="Proteomes" id="UP000002698"/>
    </source>
</evidence>